<keyword evidence="2" id="KW-1185">Reference proteome</keyword>
<proteinExistence type="predicted"/>
<protein>
    <submittedName>
        <fullName evidence="1">Uncharacterized protein</fullName>
    </submittedName>
</protein>
<evidence type="ECO:0000313" key="1">
    <source>
        <dbReference type="EMBL" id="QOZ60728.1"/>
    </source>
</evidence>
<name>A0ABX6UHB2_9BRAD</name>
<evidence type="ECO:0000313" key="2">
    <source>
        <dbReference type="Proteomes" id="UP000593880"/>
    </source>
</evidence>
<dbReference type="EMBL" id="CP030057">
    <property type="protein sequence ID" value="QOZ60728.1"/>
    <property type="molecule type" value="Genomic_DNA"/>
</dbReference>
<dbReference type="Proteomes" id="UP000593880">
    <property type="component" value="Chromosome"/>
</dbReference>
<sequence>MLPQQSDLVVYEEESPLRRVSEFLRISKGGGNFAIWSDQGIVFSSRDNSDPNRNGRKYWVVVRQGEPETVADNLVNSY</sequence>
<accession>A0ABX6UHB2</accession>
<gene>
    <name evidence="1" type="ORF">XH86_19875</name>
</gene>
<organism evidence="1 2">
    <name type="scientific">Bradyrhizobium guangdongense</name>
    <dbReference type="NCBI Taxonomy" id="1325090"/>
    <lineage>
        <taxon>Bacteria</taxon>
        <taxon>Pseudomonadati</taxon>
        <taxon>Pseudomonadota</taxon>
        <taxon>Alphaproteobacteria</taxon>
        <taxon>Hyphomicrobiales</taxon>
        <taxon>Nitrobacteraceae</taxon>
        <taxon>Bradyrhizobium</taxon>
    </lineage>
</organism>
<reference evidence="1 2" key="1">
    <citation type="submission" date="2018-06" db="EMBL/GenBank/DDBJ databases">
        <title>Comparative genomics of rhizobia nodulating Arachis hypogaea in China.</title>
        <authorList>
            <person name="Li Y."/>
        </authorList>
    </citation>
    <scope>NUCLEOTIDE SEQUENCE [LARGE SCALE GENOMIC DNA]</scope>
    <source>
        <strain evidence="1 2">CCBAU 51658</strain>
    </source>
</reference>